<evidence type="ECO:0000256" key="1">
    <source>
        <dbReference type="SAM" id="MobiDB-lite"/>
    </source>
</evidence>
<feature type="compositionally biased region" description="Basic and acidic residues" evidence="1">
    <location>
        <begin position="2672"/>
        <end position="2688"/>
    </location>
</feature>
<feature type="compositionally biased region" description="Acidic residues" evidence="1">
    <location>
        <begin position="1170"/>
        <end position="1184"/>
    </location>
</feature>
<dbReference type="GeneID" id="115751120"/>
<feature type="compositionally biased region" description="Basic and acidic residues" evidence="1">
    <location>
        <begin position="1337"/>
        <end position="1384"/>
    </location>
</feature>
<feature type="region of interest" description="Disordered" evidence="1">
    <location>
        <begin position="1064"/>
        <end position="1217"/>
    </location>
</feature>
<feature type="compositionally biased region" description="Basic and acidic residues" evidence="1">
    <location>
        <begin position="1529"/>
        <end position="1548"/>
    </location>
</feature>
<feature type="region of interest" description="Disordered" evidence="1">
    <location>
        <begin position="428"/>
        <end position="477"/>
    </location>
</feature>
<feature type="region of interest" description="Disordered" evidence="1">
    <location>
        <begin position="3564"/>
        <end position="3754"/>
    </location>
</feature>
<feature type="region of interest" description="Disordered" evidence="1">
    <location>
        <begin position="3419"/>
        <end position="3456"/>
    </location>
</feature>
<feature type="compositionally biased region" description="Polar residues" evidence="1">
    <location>
        <begin position="3293"/>
        <end position="3303"/>
    </location>
</feature>
<feature type="compositionally biased region" description="Basic and acidic residues" evidence="1">
    <location>
        <begin position="964"/>
        <end position="979"/>
    </location>
</feature>
<dbReference type="Proteomes" id="UP000827889">
    <property type="component" value="Chromosome 11"/>
</dbReference>
<proteinExistence type="predicted"/>
<feature type="compositionally biased region" description="Basic and acidic residues" evidence="1">
    <location>
        <begin position="804"/>
        <end position="827"/>
    </location>
</feature>
<feature type="compositionally biased region" description="Basic and acidic residues" evidence="1">
    <location>
        <begin position="3833"/>
        <end position="3846"/>
    </location>
</feature>
<feature type="compositionally biased region" description="Polar residues" evidence="1">
    <location>
        <begin position="454"/>
        <end position="464"/>
    </location>
</feature>
<feature type="region of interest" description="Disordered" evidence="1">
    <location>
        <begin position="891"/>
        <end position="1033"/>
    </location>
</feature>
<feature type="compositionally biased region" description="Basic and acidic residues" evidence="1">
    <location>
        <begin position="3308"/>
        <end position="3324"/>
    </location>
</feature>
<feature type="compositionally biased region" description="Acidic residues" evidence="1">
    <location>
        <begin position="2826"/>
        <end position="2836"/>
    </location>
</feature>
<gene>
    <name evidence="3" type="primary">LOC115751120</name>
</gene>
<feature type="compositionally biased region" description="Basic and acidic residues" evidence="1">
    <location>
        <begin position="3691"/>
        <end position="3700"/>
    </location>
</feature>
<feature type="compositionally biased region" description="Acidic residues" evidence="1">
    <location>
        <begin position="559"/>
        <end position="568"/>
    </location>
</feature>
<feature type="region of interest" description="Disordered" evidence="1">
    <location>
        <begin position="2357"/>
        <end position="2481"/>
    </location>
</feature>
<organism evidence="2 3">
    <name type="scientific">Rhodamnia argentea</name>
    <dbReference type="NCBI Taxonomy" id="178133"/>
    <lineage>
        <taxon>Eukaryota</taxon>
        <taxon>Viridiplantae</taxon>
        <taxon>Streptophyta</taxon>
        <taxon>Embryophyta</taxon>
        <taxon>Tracheophyta</taxon>
        <taxon>Spermatophyta</taxon>
        <taxon>Magnoliopsida</taxon>
        <taxon>eudicotyledons</taxon>
        <taxon>Gunneridae</taxon>
        <taxon>Pentapetalae</taxon>
        <taxon>rosids</taxon>
        <taxon>malvids</taxon>
        <taxon>Myrtales</taxon>
        <taxon>Myrtaceae</taxon>
        <taxon>Myrtoideae</taxon>
        <taxon>Myrteae</taxon>
        <taxon>Australasian group</taxon>
        <taxon>Rhodamnia</taxon>
    </lineage>
</organism>
<feature type="compositionally biased region" description="Basic and acidic residues" evidence="1">
    <location>
        <begin position="909"/>
        <end position="923"/>
    </location>
</feature>
<feature type="compositionally biased region" description="Basic and acidic residues" evidence="1">
    <location>
        <begin position="1743"/>
        <end position="1761"/>
    </location>
</feature>
<feature type="region of interest" description="Disordered" evidence="1">
    <location>
        <begin position="3217"/>
        <end position="3240"/>
    </location>
</feature>
<accession>A0A8B8QES9</accession>
<feature type="compositionally biased region" description="Polar residues" evidence="1">
    <location>
        <begin position="2845"/>
        <end position="2854"/>
    </location>
</feature>
<feature type="compositionally biased region" description="Basic and acidic residues" evidence="1">
    <location>
        <begin position="3571"/>
        <end position="3596"/>
    </location>
</feature>
<feature type="region of interest" description="Disordered" evidence="1">
    <location>
        <begin position="1231"/>
        <end position="1297"/>
    </location>
</feature>
<evidence type="ECO:0000313" key="3">
    <source>
        <dbReference type="RefSeq" id="XP_030544707.2"/>
    </source>
</evidence>
<feature type="region of interest" description="Disordered" evidence="1">
    <location>
        <begin position="2672"/>
        <end position="2882"/>
    </location>
</feature>
<feature type="compositionally biased region" description="Basic and acidic residues" evidence="1">
    <location>
        <begin position="674"/>
        <end position="698"/>
    </location>
</feature>
<feature type="compositionally biased region" description="Basic and acidic residues" evidence="1">
    <location>
        <begin position="308"/>
        <end position="326"/>
    </location>
</feature>
<feature type="compositionally biased region" description="Basic and acidic residues" evidence="1">
    <location>
        <begin position="1768"/>
        <end position="1781"/>
    </location>
</feature>
<feature type="region of interest" description="Disordered" evidence="1">
    <location>
        <begin position="2089"/>
        <end position="2115"/>
    </location>
</feature>
<feature type="compositionally biased region" description="Polar residues" evidence="1">
    <location>
        <begin position="1694"/>
        <end position="1707"/>
    </location>
</feature>
<feature type="region of interest" description="Disordered" evidence="1">
    <location>
        <begin position="2945"/>
        <end position="3020"/>
    </location>
</feature>
<feature type="compositionally biased region" description="Polar residues" evidence="1">
    <location>
        <begin position="3006"/>
        <end position="3016"/>
    </location>
</feature>
<feature type="compositionally biased region" description="Basic and acidic residues" evidence="1">
    <location>
        <begin position="3217"/>
        <end position="3233"/>
    </location>
</feature>
<feature type="compositionally biased region" description="Basic and acidic residues" evidence="1">
    <location>
        <begin position="1247"/>
        <end position="1256"/>
    </location>
</feature>
<feature type="compositionally biased region" description="Acidic residues" evidence="1">
    <location>
        <begin position="2445"/>
        <end position="2455"/>
    </location>
</feature>
<feature type="region of interest" description="Disordered" evidence="1">
    <location>
        <begin position="3770"/>
        <end position="3915"/>
    </location>
</feature>
<feature type="compositionally biased region" description="Basic and acidic residues" evidence="1">
    <location>
        <begin position="2855"/>
        <end position="2872"/>
    </location>
</feature>
<feature type="region of interest" description="Disordered" evidence="1">
    <location>
        <begin position="543"/>
        <end position="635"/>
    </location>
</feature>
<evidence type="ECO:0000313" key="2">
    <source>
        <dbReference type="Proteomes" id="UP000827889"/>
    </source>
</evidence>
<feature type="region of interest" description="Disordered" evidence="1">
    <location>
        <begin position="130"/>
        <end position="185"/>
    </location>
</feature>
<feature type="compositionally biased region" description="Basic and acidic residues" evidence="1">
    <location>
        <begin position="161"/>
        <end position="179"/>
    </location>
</feature>
<protein>
    <submittedName>
        <fullName evidence="3">Titin homolog</fullName>
    </submittedName>
</protein>
<feature type="compositionally biased region" description="Basic and acidic residues" evidence="1">
    <location>
        <begin position="625"/>
        <end position="634"/>
    </location>
</feature>
<feature type="region of interest" description="Disordered" evidence="1">
    <location>
        <begin position="1502"/>
        <end position="1801"/>
    </location>
</feature>
<feature type="compositionally biased region" description="Basic and acidic residues" evidence="1">
    <location>
        <begin position="2711"/>
        <end position="2734"/>
    </location>
</feature>
<reference evidence="3" key="1">
    <citation type="submission" date="2025-08" db="UniProtKB">
        <authorList>
            <consortium name="RefSeq"/>
        </authorList>
    </citation>
    <scope>IDENTIFICATION</scope>
    <source>
        <tissue evidence="3">Leaf</tissue>
    </source>
</reference>
<feature type="region of interest" description="Disordered" evidence="1">
    <location>
        <begin position="304"/>
        <end position="327"/>
    </location>
</feature>
<feature type="compositionally biased region" description="Basic and acidic residues" evidence="1">
    <location>
        <begin position="3441"/>
        <end position="3452"/>
    </location>
</feature>
<feature type="compositionally biased region" description="Polar residues" evidence="1">
    <location>
        <begin position="1783"/>
        <end position="1792"/>
    </location>
</feature>
<feature type="compositionally biased region" description="Basic and acidic residues" evidence="1">
    <location>
        <begin position="2102"/>
        <end position="2115"/>
    </location>
</feature>
<feature type="region of interest" description="Disordered" evidence="1">
    <location>
        <begin position="2523"/>
        <end position="2550"/>
    </location>
</feature>
<feature type="compositionally biased region" description="Basic and acidic residues" evidence="1">
    <location>
        <begin position="1072"/>
        <end position="1085"/>
    </location>
</feature>
<feature type="compositionally biased region" description="Basic and acidic residues" evidence="1">
    <location>
        <begin position="2044"/>
        <end position="2066"/>
    </location>
</feature>
<feature type="compositionally biased region" description="Basic and acidic residues" evidence="1">
    <location>
        <begin position="543"/>
        <end position="558"/>
    </location>
</feature>
<feature type="region of interest" description="Disordered" evidence="1">
    <location>
        <begin position="1905"/>
        <end position="1937"/>
    </location>
</feature>
<feature type="compositionally biased region" description="Basic and acidic residues" evidence="1">
    <location>
        <begin position="435"/>
        <end position="453"/>
    </location>
</feature>
<name>A0A8B8QES9_9MYRT</name>
<feature type="region of interest" description="Disordered" evidence="1">
    <location>
        <begin position="2298"/>
        <end position="2337"/>
    </location>
</feature>
<feature type="compositionally biased region" description="Basic and acidic residues" evidence="1">
    <location>
        <begin position="1504"/>
        <end position="1518"/>
    </location>
</feature>
<feature type="compositionally biased region" description="Polar residues" evidence="1">
    <location>
        <begin position="712"/>
        <end position="721"/>
    </location>
</feature>
<feature type="compositionally biased region" description="Basic and acidic residues" evidence="1">
    <location>
        <begin position="769"/>
        <end position="780"/>
    </location>
</feature>
<feature type="compositionally biased region" description="Basic and acidic residues" evidence="1">
    <location>
        <begin position="3808"/>
        <end position="3824"/>
    </location>
</feature>
<feature type="compositionally biased region" description="Polar residues" evidence="1">
    <location>
        <begin position="1320"/>
        <end position="1336"/>
    </location>
</feature>
<feature type="compositionally biased region" description="Basic and acidic residues" evidence="1">
    <location>
        <begin position="722"/>
        <end position="734"/>
    </location>
</feature>
<feature type="compositionally biased region" description="Polar residues" evidence="1">
    <location>
        <begin position="3506"/>
        <end position="3522"/>
    </location>
</feature>
<sequence>MWNNVSTKTRFNQLRKIKKEKQLARLKRLSTCRVHDNLLPGVPPCEATATENKIAEAVTMESEGEKRGITCELLDPIPTKFSTEEPTKSPGMQDLPAEITELLINAQDPQSSCDFAESTPVDRKDIDRASEGEKFLESSSEAAIVKAEDKNQLQRAGTLETDERTTDEEKHFQQEKSDQDYGTDDVTSAVSRVAKTVEANFNIIEEQRTEEILDKNVDTGCGPKVDRTDNVADMDPTFVSQNVGENILDVESQVSEKLLDLPAEQKAPQSLDICKQTEDEKVEIDKIIQNGARDASIAAVAASSDTPNEDREFTITSDEGDKKPEETSTMVAADMSMKHGHEVDTVELKETTSTESQDITELSAEMKHVMPAGENEEYKSNSTESAAVVEPVAHCSHQIDKEVAGHMDVEEANDLTQETIIQVVQNTLAQDEDGMDRKEKLDSSSAKHVESMQRDYSNSFSTEASEGERNDSGHLTGEVVKNVSGQGITDAKDHIAKEIPPVNAESEGSFLQQSLQGNEQPAINTEVLHEAVSCIKEETHCKSCEGGSTKEVDEDKSVDNSPNDEEIQENSPINPEGDQQRSEAADLEIECEKVTGEWEACKPKETENKDGSEACKSTEFQDAGHPFREGHDPEDVATDVAASGNIHCTGSVADEINQPTSESEIVLETAPTSRAEHDSCCGEKEKATQADEHEEVKAKSCNTADLTDETIRTSPAENFDTTQKENECDIKSSEESEPAGADRSLEDNTSQGNESSKMSLQTSPPMHGEMTKEVEGKEKGTTAVILADNSSITGLDKVIADASMPEKDSEETANKNVGADEFKRSLDEIPEPTEADSPQLGGTIRCHEELSAKGNDEDNVKYEQNEINKIYEQTGIFSTTEGPEDLILLNDDKETGESTGPDLIEEDPIQERTTEATAHREDNVMGCQVNPSTEEAVGYTKNITEETNAARDFEVLAEGISEGRPSKDDREEDTNKEVHTQLVTFTSCKKTDDHQQEEDAKSKFSPAVDEQEIENQKSKSMSEAISLKEEDKDTKVFTEQVEEAHSLDNIANTEKDNMEACHKIQSTSTDECTEKEMQPMERDEYYQSESPCAPPETNSEVIGAAERFEVPPANGSQAARASAIKDGVPANDNESEAKNHAGSTDTASGVDELPTSAKQERRLENTDSNVMEDDLTDSGQEEGEIPATVDAIKESTECEILDKEPKDSKDLGATEKPAVDTLQGSLCSILKTEAGEEEREASAEYEGPDKNEDHLYGTHSTEGVLVPQEDESTKIVSESEEVETAKGSAQKEVSEDLHVAPEVPFAVLNTAEGTYISATNATEETENQIQVDQHNTIPDERSENTHLETKEIEGETYDEDLKHQESFAPETDIKSRTPEEKVSTENDEDNLKEDYVPDKEAFHSEVSTTVGEEMGAADTISTQNLKTMELTEQTETRNMQIEGHSRLGRETFIAGQVEEEVQDQDKEDPIGLVITPMETIKEDTIKEPDSVINSDIAAVEIGQEEVRPQKEQLDERPKMASGICSDMGPPERTETDHSKHGEEVDGTKCYEISINLQPNSSESDSKSAEREITVVENPTITEEEIELPSDKKDETRASDVKESTETENCSSIENTDAEETEKHEEISERLATSATQNGEPAEDGSAPNQTIPRESTLELLTPASVSLLEEKENGPKTADEKITDDSEDEVEMQLNESLQLSSGTVQTDEACFDKKEPNKDGVSKIDSNDSESEKDTPNGQKDGCIHGEEVLKVETQEKESKTANPDSPEVRDTTAEVRVATEEASSIVSSKSENVHEVMSDVQTNESFTRLEDIDLKDMKVEPIIADFEPEQKCENTIEANDTSQNAIADEVVLQGQLKPEETQNGEELETGKGDKKLLLESCKIGEMKDFVPVLEDTQAIDQAEQAQAGNADNEEIQIRKIENDDESISTSKTEDATKDVMKEVVKETAILDDFNGPTTVAVETAEIGIPPKEASSGVFNKNVHEVMSDVQEYGSSIELEHDEMKGTKVEAVTADVRPEEKCEDAIGANDMSQNGITNEGLPDENKRLEETQDGEQHENEEGDIKISEICSIQQKKDYICPIPTEVTEEVDQDEQAQAGNAEKEKVKDSISVSKTEDSRKDFDEIIKKTDTLDELNATTIAAVETAAEISIPREEALGDMFRKGEHMHEVMSDIQTNESSVGPEDAEMNAMKVEAVTADVEPAEKCEDGIEEIDMSQNAITNEGMTDAHMKAPLLESCTISEKKGFGKALAEVTEATDQFELEKAGHADNEEIQTSESMIHDRLKDCVSVSKIEDATKDAEKESITEAGATDESNATTLIAAPETTEIEIPTEESSGFVLSKSENTHEVVLDVQANESSMGSEDAETKRTQVEEVMANVKPEEKREDASEANDMSQNAITSGGVLDCYTKEGGEENETGDGDNVSLLGSCKIKEKKDFGPVVAEDTEATDQVEEAESKNADNEEIQTSKSKTDDKPEDSVLVCKTADATKDVGKKMIQEVDTPDEFNATTIAAAETEIAMQEPQAEETPVGTSTVPPESVTVQNSNADDFERIRMVSELSHDSNSAHDETIDGAEKTSMNEKLGLVENEAEPDGTAHQVTVSKTDQGKTVFSEETIADQTLSAKKLESLVQTPVFASLPGGGEENMEKVENIEGHDKVAGEMELKENLELSFPEERTDTECLERAEPRNPGVTELEISANESTQDTNEDEKEHNTHGEALKAAPEEKEKKTEFADSPLRSVEDKELSGPYENASDVMFKTSKTAQVDMSEVQTVETSEESEGGEIQDVNLEAVAISKPAEQNEDAITAENVEQEMRNEQEKADGSEETNEQETMTDVDSKETHGTTPGNSIINQDKHTGSVSEGEKTHCDEQTNAEKLASTSESYATVALEEDNILNGGGTYIAQTKDALEDFDVTREIKEEAGSYYDKTDTAAMTSLRTETSTLAILQDDKPLEASPDDLEESSPEATEPGLILSSKNIDKENLDETSSTSVCRLSDREKENETTQNPHVSESKINVAGENDSLLFLVEKEGEAATTDENVGEKSLDGEMVQINENITLTDETEVCCKKADSIKHADTEFEIQDNQVTKDTSCEEDKEGSNQVEIVKLELPEEESEGRSEISASADQGNMGTLAKAAADDLEPEKYCNIATEAADTLKDEILQEEVFIGPGEADEHENLMKEHQVEENYNPNETVAVSPGNRAICEEADSNAVSKEHLEASYSTEKTREGSLDIEEMSNSKCDAQIQGVLHQGKTQEEENPGSVAPTEHANKESEKLKDLDNCYDKVDTAPKTSLTSTPSSCMAPEEEKPVDDSGTGFDKELPKEVEIETSLLKEKFETQLEDEHLATEDENVRRENVTAESLKEGGLGRITIASEAALGSKDPGTDVIDAMEETTAEELDVSEIRSHCLELVHEADATSEQNTSAKALEVPPVSALLQEEHKDERKRDIQNVQETDTVLFSSAAEAKEEIWQKENGQFEPPKVHHPRGSETIQDDLTEKDNECCSTQDEGLEPETQNETKCTDFPSDSEKLMDLTSATESHEQGVCDDLVKSVSQVKIQEDFNEPEDTGAKENQVHALARDLRAEEKGEETSKANETSQGENAEEQIVEQLEDIDGCPMNQEITKGSCEEDELHREKYVEGKTHNTFHSKDNELQYQEDESKHSAVDKDNAPEEFDKVHVESGTADKNSIDEAEGKITSEGATESEDQNSKTNFGSGTTDATICNKESSVEKTQKGNDLGLEEAKETDPVPEQIEYASIAMPEMPVSGEACPSMAPDVTITEGNEDRSPTAKESIVEIIQNSEAKNVELGHPSKADLELKPIEYGGERTCSSDEKTSEEDMPKDTSVVSLSDFLDKIPEGNSPTAEPSSKERRPTDEPDAVPPEESKIDAERDEHEEDEHERTESGHDAPVMVERCKDINVKAPHKKSHNILSGVTSKVKHSISKVKKAITGKSSHSKAHSPK</sequence>
<feature type="region of interest" description="Disordered" evidence="1">
    <location>
        <begin position="2015"/>
        <end position="2066"/>
    </location>
</feature>
<feature type="region of interest" description="Disordered" evidence="1">
    <location>
        <begin position="803"/>
        <end position="843"/>
    </location>
</feature>
<keyword evidence="2" id="KW-1185">Reference proteome</keyword>
<feature type="region of interest" description="Disordered" evidence="1">
    <location>
        <begin position="3253"/>
        <end position="3324"/>
    </location>
</feature>
<feature type="compositionally biased region" description="Low complexity" evidence="1">
    <location>
        <begin position="2317"/>
        <end position="2326"/>
    </location>
</feature>
<feature type="compositionally biased region" description="Basic and acidic residues" evidence="1">
    <location>
        <begin position="3271"/>
        <end position="3291"/>
    </location>
</feature>
<feature type="compositionally biased region" description="Basic and acidic residues" evidence="1">
    <location>
        <begin position="3887"/>
        <end position="3896"/>
    </location>
</feature>
<feature type="region of interest" description="Disordered" evidence="1">
    <location>
        <begin position="1320"/>
        <end position="1400"/>
    </location>
</feature>
<dbReference type="KEGG" id="rarg:115751120"/>
<feature type="compositionally biased region" description="Basic and acidic residues" evidence="1">
    <location>
        <begin position="1563"/>
        <end position="1573"/>
    </location>
</feature>
<feature type="compositionally biased region" description="Basic and acidic residues" evidence="1">
    <location>
        <begin position="1588"/>
        <end position="1604"/>
    </location>
</feature>
<feature type="region of interest" description="Disordered" evidence="1">
    <location>
        <begin position="3471"/>
        <end position="3531"/>
    </location>
</feature>
<feature type="compositionally biased region" description="Basic and acidic residues" evidence="1">
    <location>
        <begin position="1668"/>
        <end position="1684"/>
    </location>
</feature>
<feature type="compositionally biased region" description="Basic and acidic residues" evidence="1">
    <location>
        <begin position="3635"/>
        <end position="3683"/>
    </location>
</feature>
<feature type="region of interest" description="Disordered" evidence="1">
    <location>
        <begin position="669"/>
        <end position="785"/>
    </location>
</feature>
<feature type="compositionally biased region" description="Basic and acidic residues" evidence="1">
    <location>
        <begin position="1711"/>
        <end position="1736"/>
    </location>
</feature>
<feature type="compositionally biased region" description="Acidic residues" evidence="1">
    <location>
        <begin position="3605"/>
        <end position="3618"/>
    </location>
</feature>
<dbReference type="RefSeq" id="XP_030544707.2">
    <property type="nucleotide sequence ID" value="XM_030688847.2"/>
</dbReference>
<feature type="compositionally biased region" description="Polar residues" evidence="1">
    <location>
        <begin position="3713"/>
        <end position="3730"/>
    </location>
</feature>
<feature type="compositionally biased region" description="Basic and acidic residues" evidence="1">
    <location>
        <begin position="2814"/>
        <end position="2825"/>
    </location>
</feature>
<feature type="compositionally biased region" description="Polar residues" evidence="1">
    <location>
        <begin position="2531"/>
        <end position="2548"/>
    </location>
</feature>
<feature type="compositionally biased region" description="Basic and acidic residues" evidence="1">
    <location>
        <begin position="1191"/>
        <end position="1213"/>
    </location>
</feature>
<feature type="compositionally biased region" description="Polar residues" evidence="1">
    <location>
        <begin position="747"/>
        <end position="764"/>
    </location>
</feature>
<feature type="compositionally biased region" description="Basic and acidic residues" evidence="1">
    <location>
        <begin position="989"/>
        <end position="1002"/>
    </location>
</feature>
<feature type="region of interest" description="Disordered" evidence="1">
    <location>
        <begin position="3343"/>
        <end position="3363"/>
    </location>
</feature>
<feature type="compositionally biased region" description="Basic and acidic residues" evidence="1">
    <location>
        <begin position="578"/>
        <end position="613"/>
    </location>
</feature>